<evidence type="ECO:0000256" key="5">
    <source>
        <dbReference type="ARBA" id="ARBA00023163"/>
    </source>
</evidence>
<dbReference type="Gene3D" id="3.40.50.2300">
    <property type="match status" value="1"/>
</dbReference>
<dbReference type="InterPro" id="IPR001867">
    <property type="entry name" value="OmpR/PhoB-type_DNA-bd"/>
</dbReference>
<dbReference type="EMBL" id="JAUSUR010000001">
    <property type="protein sequence ID" value="MDQ0359351.1"/>
    <property type="molecule type" value="Genomic_DNA"/>
</dbReference>
<gene>
    <name evidence="10" type="ORF">J2S15_000082</name>
</gene>
<sequence length="230" mass="26666">MRILLVEDERRLHDALVYILEKENYVVDSAYDGEVGESKALSGIYDVIVLDWMLPKQDGIDILKSIRDNKIHSYIIFLTAKDTIEDRVMGLDGGADDYLIKPFSKNELLARIRALSRRVTTEIVEHQLIKIGNIVLDVRRCEYSYSMGYAERLTLQETQLLEYLITNKNQVLSKEQILDKIWGFEKDVEIGIVELYIHYLRKKIDMDKAGIEIKTIRGVGYTLLEVSYED</sequence>
<feature type="domain" description="OmpR/PhoB-type" evidence="9">
    <location>
        <begin position="126"/>
        <end position="225"/>
    </location>
</feature>
<dbReference type="InterPro" id="IPR039420">
    <property type="entry name" value="WalR-like"/>
</dbReference>
<evidence type="ECO:0000259" key="8">
    <source>
        <dbReference type="PROSITE" id="PS50110"/>
    </source>
</evidence>
<evidence type="ECO:0000256" key="6">
    <source>
        <dbReference type="PROSITE-ProRule" id="PRU00169"/>
    </source>
</evidence>
<evidence type="ECO:0000256" key="4">
    <source>
        <dbReference type="ARBA" id="ARBA00023125"/>
    </source>
</evidence>
<keyword evidence="5" id="KW-0804">Transcription</keyword>
<dbReference type="PANTHER" id="PTHR48111:SF22">
    <property type="entry name" value="REGULATOR OF RPOS"/>
    <property type="match status" value="1"/>
</dbReference>
<dbReference type="InterPro" id="IPR001789">
    <property type="entry name" value="Sig_transdc_resp-reg_receiver"/>
</dbReference>
<feature type="domain" description="Response regulatory" evidence="8">
    <location>
        <begin position="2"/>
        <end position="116"/>
    </location>
</feature>
<dbReference type="Pfam" id="PF00072">
    <property type="entry name" value="Response_reg"/>
    <property type="match status" value="1"/>
</dbReference>
<keyword evidence="2" id="KW-0902">Two-component regulatory system</keyword>
<dbReference type="SUPFAM" id="SSF52172">
    <property type="entry name" value="CheY-like"/>
    <property type="match status" value="1"/>
</dbReference>
<dbReference type="SMART" id="SM00448">
    <property type="entry name" value="REC"/>
    <property type="match status" value="1"/>
</dbReference>
<protein>
    <submittedName>
        <fullName evidence="10">DNA-binding response OmpR family regulator</fullName>
    </submittedName>
</protein>
<name>A0ABU0DXN8_9FIRM</name>
<dbReference type="CDD" id="cd00383">
    <property type="entry name" value="trans_reg_C"/>
    <property type="match status" value="1"/>
</dbReference>
<dbReference type="PANTHER" id="PTHR48111">
    <property type="entry name" value="REGULATOR OF RPOS"/>
    <property type="match status" value="1"/>
</dbReference>
<feature type="modified residue" description="4-aspartylphosphate" evidence="6">
    <location>
        <position position="51"/>
    </location>
</feature>
<evidence type="ECO:0000313" key="10">
    <source>
        <dbReference type="EMBL" id="MDQ0359351.1"/>
    </source>
</evidence>
<evidence type="ECO:0000256" key="7">
    <source>
        <dbReference type="PROSITE-ProRule" id="PRU01091"/>
    </source>
</evidence>
<comment type="caution">
    <text evidence="10">The sequence shown here is derived from an EMBL/GenBank/DDBJ whole genome shotgun (WGS) entry which is preliminary data.</text>
</comment>
<dbReference type="Pfam" id="PF00486">
    <property type="entry name" value="Trans_reg_C"/>
    <property type="match status" value="1"/>
</dbReference>
<accession>A0ABU0DXN8</accession>
<keyword evidence="1 6" id="KW-0597">Phosphoprotein</keyword>
<reference evidence="10 11" key="1">
    <citation type="submission" date="2023-07" db="EMBL/GenBank/DDBJ databases">
        <title>Genomic Encyclopedia of Type Strains, Phase IV (KMG-IV): sequencing the most valuable type-strain genomes for metagenomic binning, comparative biology and taxonomic classification.</title>
        <authorList>
            <person name="Goeker M."/>
        </authorList>
    </citation>
    <scope>NUCLEOTIDE SEQUENCE [LARGE SCALE GENOMIC DNA]</scope>
    <source>
        <strain evidence="10 11">DSM 16784</strain>
    </source>
</reference>
<dbReference type="GO" id="GO:0003677">
    <property type="term" value="F:DNA binding"/>
    <property type="evidence" value="ECO:0007669"/>
    <property type="project" value="UniProtKB-KW"/>
</dbReference>
<dbReference type="PROSITE" id="PS50110">
    <property type="entry name" value="RESPONSE_REGULATORY"/>
    <property type="match status" value="1"/>
</dbReference>
<organism evidence="10 11">
    <name type="scientific">Breznakia pachnodae</name>
    <dbReference type="NCBI Taxonomy" id="265178"/>
    <lineage>
        <taxon>Bacteria</taxon>
        <taxon>Bacillati</taxon>
        <taxon>Bacillota</taxon>
        <taxon>Erysipelotrichia</taxon>
        <taxon>Erysipelotrichales</taxon>
        <taxon>Erysipelotrichaceae</taxon>
        <taxon>Breznakia</taxon>
    </lineage>
</organism>
<evidence type="ECO:0000256" key="3">
    <source>
        <dbReference type="ARBA" id="ARBA00023015"/>
    </source>
</evidence>
<keyword evidence="4 7" id="KW-0238">DNA-binding</keyword>
<dbReference type="InterPro" id="IPR016032">
    <property type="entry name" value="Sig_transdc_resp-reg_C-effctor"/>
</dbReference>
<evidence type="ECO:0000256" key="1">
    <source>
        <dbReference type="ARBA" id="ARBA00022553"/>
    </source>
</evidence>
<dbReference type="SMART" id="SM00862">
    <property type="entry name" value="Trans_reg_C"/>
    <property type="match status" value="1"/>
</dbReference>
<dbReference type="Proteomes" id="UP001230220">
    <property type="component" value="Unassembled WGS sequence"/>
</dbReference>
<dbReference type="Gene3D" id="6.10.250.690">
    <property type="match status" value="1"/>
</dbReference>
<dbReference type="RefSeq" id="WP_307404397.1">
    <property type="nucleotide sequence ID" value="NZ_JAUSUR010000001.1"/>
</dbReference>
<dbReference type="SUPFAM" id="SSF46894">
    <property type="entry name" value="C-terminal effector domain of the bipartite response regulators"/>
    <property type="match status" value="1"/>
</dbReference>
<evidence type="ECO:0000256" key="2">
    <source>
        <dbReference type="ARBA" id="ARBA00023012"/>
    </source>
</evidence>
<keyword evidence="3" id="KW-0805">Transcription regulation</keyword>
<dbReference type="InterPro" id="IPR036388">
    <property type="entry name" value="WH-like_DNA-bd_sf"/>
</dbReference>
<dbReference type="PROSITE" id="PS51755">
    <property type="entry name" value="OMPR_PHOB"/>
    <property type="match status" value="1"/>
</dbReference>
<evidence type="ECO:0000259" key="9">
    <source>
        <dbReference type="PROSITE" id="PS51755"/>
    </source>
</evidence>
<keyword evidence="11" id="KW-1185">Reference proteome</keyword>
<evidence type="ECO:0000313" key="11">
    <source>
        <dbReference type="Proteomes" id="UP001230220"/>
    </source>
</evidence>
<proteinExistence type="predicted"/>
<dbReference type="InterPro" id="IPR011006">
    <property type="entry name" value="CheY-like_superfamily"/>
</dbReference>
<feature type="DNA-binding region" description="OmpR/PhoB-type" evidence="7">
    <location>
        <begin position="126"/>
        <end position="225"/>
    </location>
</feature>
<dbReference type="Gene3D" id="1.10.10.10">
    <property type="entry name" value="Winged helix-like DNA-binding domain superfamily/Winged helix DNA-binding domain"/>
    <property type="match status" value="1"/>
</dbReference>